<dbReference type="RefSeq" id="WP_110843530.1">
    <property type="nucleotide sequence ID" value="NZ_QJVJ01000018.1"/>
</dbReference>
<keyword evidence="3" id="KW-1185">Reference proteome</keyword>
<feature type="transmembrane region" description="Helical" evidence="1">
    <location>
        <begin position="185"/>
        <end position="212"/>
    </location>
</feature>
<evidence type="ECO:0000313" key="3">
    <source>
        <dbReference type="Proteomes" id="UP000247476"/>
    </source>
</evidence>
<dbReference type="EMBL" id="QJVJ01000018">
    <property type="protein sequence ID" value="PYI50515.1"/>
    <property type="molecule type" value="Genomic_DNA"/>
</dbReference>
<evidence type="ECO:0000313" key="2">
    <source>
        <dbReference type="EMBL" id="PYI50515.1"/>
    </source>
</evidence>
<reference evidence="2 3" key="1">
    <citation type="submission" date="2018-05" db="EMBL/GenBank/DDBJ databases">
        <title>Paenibacillus flagellatus sp. nov., isolated from selenium mineral soil.</title>
        <authorList>
            <person name="Dai X."/>
        </authorList>
    </citation>
    <scope>NUCLEOTIDE SEQUENCE [LARGE SCALE GENOMIC DNA]</scope>
    <source>
        <strain evidence="2 3">DXL2</strain>
    </source>
</reference>
<sequence length="222" mass="24777">MRWKIASVVGIGLLILSVPLLVPYWEETRLNRAAYARYELSPVYDRNDASFYGHRISLKDAAKDRIAIEIDGKNYSDPAPAEIRDGFTDANRYHGYAHLVRLTDRKTGEERFAVVQRVDGVRTEQVTRVEGLRWRLLLVDRDGRVAEETFGYGEHAEPAYRTMLAGYATPIAFGRSGAPYGYPPLLSWLLVPLTAAAIGAVLAVAGIVGTFATHRRRKRTAG</sequence>
<keyword evidence="1" id="KW-0472">Membrane</keyword>
<accession>A0A2V5JUZ3</accession>
<evidence type="ECO:0000256" key="1">
    <source>
        <dbReference type="SAM" id="Phobius"/>
    </source>
</evidence>
<comment type="caution">
    <text evidence="2">The sequence shown here is derived from an EMBL/GenBank/DDBJ whole genome shotgun (WGS) entry which is preliminary data.</text>
</comment>
<dbReference type="AlphaFoldDB" id="A0A2V5JUZ3"/>
<name>A0A2V5JUZ3_9BACL</name>
<gene>
    <name evidence="2" type="ORF">DLM86_28865</name>
</gene>
<dbReference type="OrthoDB" id="2595157at2"/>
<organism evidence="2 3">
    <name type="scientific">Paenibacillus flagellatus</name>
    <dbReference type="NCBI Taxonomy" id="2211139"/>
    <lineage>
        <taxon>Bacteria</taxon>
        <taxon>Bacillati</taxon>
        <taxon>Bacillota</taxon>
        <taxon>Bacilli</taxon>
        <taxon>Bacillales</taxon>
        <taxon>Paenibacillaceae</taxon>
        <taxon>Paenibacillus</taxon>
    </lineage>
</organism>
<dbReference type="Proteomes" id="UP000247476">
    <property type="component" value="Unassembled WGS sequence"/>
</dbReference>
<keyword evidence="1" id="KW-1133">Transmembrane helix</keyword>
<keyword evidence="1" id="KW-0812">Transmembrane</keyword>
<protein>
    <submittedName>
        <fullName evidence="2">Uncharacterized protein</fullName>
    </submittedName>
</protein>
<proteinExistence type="predicted"/>